<name>A0A8H7AWA2_9EURO</name>
<dbReference type="AlphaFoldDB" id="A0A8H7AWA2"/>
<proteinExistence type="predicted"/>
<evidence type="ECO:0000313" key="3">
    <source>
        <dbReference type="Proteomes" id="UP000606974"/>
    </source>
</evidence>
<dbReference type="Proteomes" id="UP000606974">
    <property type="component" value="Unassembled WGS sequence"/>
</dbReference>
<evidence type="ECO:0000259" key="1">
    <source>
        <dbReference type="Pfam" id="PF06985"/>
    </source>
</evidence>
<dbReference type="Pfam" id="PF26639">
    <property type="entry name" value="Het-6_barrel"/>
    <property type="match status" value="1"/>
</dbReference>
<protein>
    <recommendedName>
        <fullName evidence="1">Heterokaryon incompatibility domain-containing protein</fullName>
    </recommendedName>
</protein>
<accession>A0A8H7AWA2</accession>
<evidence type="ECO:0000313" key="2">
    <source>
        <dbReference type="EMBL" id="KAF7514131.1"/>
    </source>
</evidence>
<sequence>MVESYVYRPLSAAHSLRILKIFGDSSPLSTLRCELFEVSLANNPGYEAISYTWGGQTPSQIILCEGKQLLVTKNCETALRKFRPAASNEYRFLWIDSICINQSTDWEVRKERRVQVGMMGQIYGEADQVLVWLGDGGDPAPQHSFARSVLNFTTVFEWLLKISEATAELAEKKHSNNLSQLLGEIDVSHVFVLIPWFKRLWVVQEVALSKKAVLVYGPVRISFKALLRARKVLQELASTNLRVNEVVAALANGFDIHDRASRCLDGVFSTSGPMAAELLAEARFSRTSLARDKVFAMYGLLTALNLDLPAPDYSKSEARIYWETTISIMKSSDNIDLLEQVHGLGGMPALVSWAPDWSSFKHAHVPAQGRQGSHLVSRFSNQISSRAEATIAHDHEGLGQPQDYIQWSQNVQPSDPFWRNVLESQPRQSTAILRVLQTPSRFALEGSTKATGMDGEAVLYATLLSRDWASTSGQRDEGSLRAWHSALLGNAAATPMPADDRHLDVSWMHGTMEHIRNTPQLSQLLDTPEFGIFEAISRSSKLRNQHDRVVACSSYQTLFRTHRGRLGMAPYTTQPGDEIAIFSGGRLPMVVRREGEGNHFRLITPAYVHGIMDGEAWPEDESTRQDFILL</sequence>
<dbReference type="OrthoDB" id="4156910at2759"/>
<dbReference type="PANTHER" id="PTHR24148:SF73">
    <property type="entry name" value="HET DOMAIN PROTEIN (AFU_ORTHOLOGUE AFUA_8G01020)"/>
    <property type="match status" value="1"/>
</dbReference>
<organism evidence="2 3">
    <name type="scientific">Endocarpon pusillum</name>
    <dbReference type="NCBI Taxonomy" id="364733"/>
    <lineage>
        <taxon>Eukaryota</taxon>
        <taxon>Fungi</taxon>
        <taxon>Dikarya</taxon>
        <taxon>Ascomycota</taxon>
        <taxon>Pezizomycotina</taxon>
        <taxon>Eurotiomycetes</taxon>
        <taxon>Chaetothyriomycetidae</taxon>
        <taxon>Verrucariales</taxon>
        <taxon>Verrucariaceae</taxon>
        <taxon>Endocarpon</taxon>
    </lineage>
</organism>
<dbReference type="InterPro" id="IPR052895">
    <property type="entry name" value="HetReg/Transcr_Mod"/>
</dbReference>
<gene>
    <name evidence="2" type="ORF">GJ744_004456</name>
</gene>
<dbReference type="Pfam" id="PF06985">
    <property type="entry name" value="HET"/>
    <property type="match status" value="1"/>
</dbReference>
<dbReference type="PANTHER" id="PTHR24148">
    <property type="entry name" value="ANKYRIN REPEAT DOMAIN-CONTAINING PROTEIN 39 HOMOLOG-RELATED"/>
    <property type="match status" value="1"/>
</dbReference>
<keyword evidence="3" id="KW-1185">Reference proteome</keyword>
<comment type="caution">
    <text evidence="2">The sequence shown here is derived from an EMBL/GenBank/DDBJ whole genome shotgun (WGS) entry which is preliminary data.</text>
</comment>
<reference evidence="2" key="1">
    <citation type="submission" date="2020-02" db="EMBL/GenBank/DDBJ databases">
        <authorList>
            <person name="Palmer J.M."/>
        </authorList>
    </citation>
    <scope>NUCLEOTIDE SEQUENCE</scope>
    <source>
        <strain evidence="2">EPUS1.4</strain>
        <tissue evidence="2">Thallus</tissue>
    </source>
</reference>
<dbReference type="EMBL" id="JAACFV010000002">
    <property type="protein sequence ID" value="KAF7514131.1"/>
    <property type="molecule type" value="Genomic_DNA"/>
</dbReference>
<feature type="domain" description="Heterokaryon incompatibility" evidence="1">
    <location>
        <begin position="46"/>
        <end position="205"/>
    </location>
</feature>
<dbReference type="InterPro" id="IPR010730">
    <property type="entry name" value="HET"/>
</dbReference>